<sequence>LTLPNLRNIIKQLNQECKTSGARINFGLIYKQLKIIDESEVKSWNCFEELMVMQTHNTAVLRNYAKLLLDIYNDEDTAEMILSQADIIEEISTQNTTNTEAQNEPIPAVLPQTTHPPAPNIDKEQFKPNQGDQMVSNENSCMQKIEQQTSMSGVNRKSVTKKKNKKKSKKSNGGDAIITELQRGGGTGDDNSLMKKMIIVLILLTRFLAIISAYIGTVVYIIQSNNFSQQIHNLLEVCQLAGYSSRFPVFAIQTLFLDIQYSFKYSGVNDGRSETILFWQVLKYTVLKYGKDITVTCNTQPQEMMDINTYIFDIAQTTTQQTKVEPVILSQEKQVSSLIRAMINLAQMAQQLGRLNITLPNLELKTFYSDIQFIIFNTMMPILQSCKQAMISYYEETNGLITETILVQVLLIVLLLVANIEIIVMLFIFFTIQFHKE</sequence>
<dbReference type="AlphaFoldDB" id="A0A5J4UJM6"/>
<evidence type="ECO:0000256" key="2">
    <source>
        <dbReference type="SAM" id="Phobius"/>
    </source>
</evidence>
<organism evidence="4 5">
    <name type="scientific">Streblomastix strix</name>
    <dbReference type="NCBI Taxonomy" id="222440"/>
    <lineage>
        <taxon>Eukaryota</taxon>
        <taxon>Metamonada</taxon>
        <taxon>Preaxostyla</taxon>
        <taxon>Oxymonadida</taxon>
        <taxon>Streblomastigidae</taxon>
        <taxon>Streblomastix</taxon>
    </lineage>
</organism>
<protein>
    <recommendedName>
        <fullName evidence="3">TmcB/TmcC TPR repeats domain-containing protein</fullName>
    </recommendedName>
</protein>
<dbReference type="InterPro" id="IPR057352">
    <property type="entry name" value="TPR_TmcB/C"/>
</dbReference>
<feature type="compositionally biased region" description="Basic residues" evidence="1">
    <location>
        <begin position="158"/>
        <end position="170"/>
    </location>
</feature>
<evidence type="ECO:0000256" key="1">
    <source>
        <dbReference type="SAM" id="MobiDB-lite"/>
    </source>
</evidence>
<gene>
    <name evidence="4" type="ORF">EZS28_033816</name>
</gene>
<feature type="compositionally biased region" description="Polar residues" evidence="1">
    <location>
        <begin position="127"/>
        <end position="157"/>
    </location>
</feature>
<keyword evidence="2" id="KW-1133">Transmembrane helix</keyword>
<feature type="transmembrane region" description="Helical" evidence="2">
    <location>
        <begin position="198"/>
        <end position="222"/>
    </location>
</feature>
<feature type="region of interest" description="Disordered" evidence="1">
    <location>
        <begin position="96"/>
        <end position="182"/>
    </location>
</feature>
<reference evidence="4 5" key="1">
    <citation type="submission" date="2019-03" db="EMBL/GenBank/DDBJ databases">
        <title>Single cell metagenomics reveals metabolic interactions within the superorganism composed of flagellate Streblomastix strix and complex community of Bacteroidetes bacteria on its surface.</title>
        <authorList>
            <person name="Treitli S.C."/>
            <person name="Kolisko M."/>
            <person name="Husnik F."/>
            <person name="Keeling P."/>
            <person name="Hampl V."/>
        </authorList>
    </citation>
    <scope>NUCLEOTIDE SEQUENCE [LARGE SCALE GENOMIC DNA]</scope>
    <source>
        <strain evidence="4">ST1C</strain>
    </source>
</reference>
<dbReference type="Pfam" id="PF25474">
    <property type="entry name" value="TPR_TmcB"/>
    <property type="match status" value="1"/>
</dbReference>
<evidence type="ECO:0000313" key="5">
    <source>
        <dbReference type="Proteomes" id="UP000324800"/>
    </source>
</evidence>
<proteinExistence type="predicted"/>
<evidence type="ECO:0000313" key="4">
    <source>
        <dbReference type="EMBL" id="KAA6370657.1"/>
    </source>
</evidence>
<name>A0A5J4UJM6_9EUKA</name>
<accession>A0A5J4UJM6</accession>
<keyword evidence="2" id="KW-0472">Membrane</keyword>
<feature type="transmembrane region" description="Helical" evidence="2">
    <location>
        <begin position="405"/>
        <end position="432"/>
    </location>
</feature>
<keyword evidence="2" id="KW-0812">Transmembrane</keyword>
<evidence type="ECO:0000259" key="3">
    <source>
        <dbReference type="Pfam" id="PF25474"/>
    </source>
</evidence>
<dbReference type="Proteomes" id="UP000324800">
    <property type="component" value="Unassembled WGS sequence"/>
</dbReference>
<comment type="caution">
    <text evidence="4">The sequence shown here is derived from an EMBL/GenBank/DDBJ whole genome shotgun (WGS) entry which is preliminary data.</text>
</comment>
<dbReference type="EMBL" id="SNRW01015179">
    <property type="protein sequence ID" value="KAA6370657.1"/>
    <property type="molecule type" value="Genomic_DNA"/>
</dbReference>
<feature type="non-terminal residue" evidence="4">
    <location>
        <position position="1"/>
    </location>
</feature>
<feature type="domain" description="TmcB/TmcC TPR repeats" evidence="3">
    <location>
        <begin position="31"/>
        <end position="93"/>
    </location>
</feature>